<dbReference type="GO" id="GO:0051536">
    <property type="term" value="F:iron-sulfur cluster binding"/>
    <property type="evidence" value="ECO:0007669"/>
    <property type="project" value="UniProtKB-KW"/>
</dbReference>
<evidence type="ECO:0000256" key="3">
    <source>
        <dbReference type="ARBA" id="ARBA00020378"/>
    </source>
</evidence>
<dbReference type="GO" id="GO:0005506">
    <property type="term" value="F:iron ion binding"/>
    <property type="evidence" value="ECO:0007669"/>
    <property type="project" value="InterPro"/>
</dbReference>
<dbReference type="RefSeq" id="WP_061918605.1">
    <property type="nucleotide sequence ID" value="NZ_DF967971.1"/>
</dbReference>
<evidence type="ECO:0000313" key="12">
    <source>
        <dbReference type="Proteomes" id="UP000050514"/>
    </source>
</evidence>
<dbReference type="InterPro" id="IPR012206">
    <property type="entry name" value="Fd_FixX"/>
</dbReference>
<dbReference type="PANTHER" id="PTHR43082:SF3">
    <property type="entry name" value="FERREDOXIN-LIKE PROTEIN YDIT"/>
    <property type="match status" value="1"/>
</dbReference>
<dbReference type="InterPro" id="IPR017896">
    <property type="entry name" value="4Fe4S_Fe-S-bd"/>
</dbReference>
<comment type="function">
    <text evidence="1">Could be a 3Fe-4S cluster-containing protein.</text>
</comment>
<dbReference type="OrthoDB" id="9800260at2"/>
<keyword evidence="6" id="KW-0249">Electron transport</keyword>
<evidence type="ECO:0000256" key="9">
    <source>
        <dbReference type="ARBA" id="ARBA00023231"/>
    </source>
</evidence>
<dbReference type="PATRIC" id="fig|360411.5.peg.2119"/>
<keyword evidence="7" id="KW-0408">Iron</keyword>
<dbReference type="SUPFAM" id="SSF54862">
    <property type="entry name" value="4Fe-4S ferredoxins"/>
    <property type="match status" value="1"/>
</dbReference>
<dbReference type="PROSITE" id="PS00198">
    <property type="entry name" value="4FE4S_FER_1"/>
    <property type="match status" value="1"/>
</dbReference>
<dbReference type="PIRSF" id="PIRSF036548">
    <property type="entry name" value="Fdx_FixX"/>
    <property type="match status" value="1"/>
</dbReference>
<dbReference type="AlphaFoldDB" id="A0A0N8GM66"/>
<comment type="caution">
    <text evidence="11">The sequence shown here is derived from an EMBL/GenBank/DDBJ whole genome shotgun (WGS) entry which is preliminary data.</text>
</comment>
<keyword evidence="5" id="KW-0479">Metal-binding</keyword>
<keyword evidence="8" id="KW-0411">Iron-sulfur</keyword>
<evidence type="ECO:0000256" key="4">
    <source>
        <dbReference type="ARBA" id="ARBA00022448"/>
    </source>
</evidence>
<proteinExistence type="predicted"/>
<sequence>MNRLSVTERLALNKYELDDGHPHIIVNNEVCEAECKIRACLFVCPANVYSQQNGKIVADWAGCLECGTCTVACPPEALHWEYPRGGFGILYRYG</sequence>
<dbReference type="Pfam" id="PF05187">
    <property type="entry name" value="Fer4_ETF_QO"/>
    <property type="match status" value="1"/>
</dbReference>
<organism evidence="11 12">
    <name type="scientific">Bellilinea caldifistulae</name>
    <dbReference type="NCBI Taxonomy" id="360411"/>
    <lineage>
        <taxon>Bacteria</taxon>
        <taxon>Bacillati</taxon>
        <taxon>Chloroflexota</taxon>
        <taxon>Anaerolineae</taxon>
        <taxon>Anaerolineales</taxon>
        <taxon>Anaerolineaceae</taxon>
        <taxon>Bellilinea</taxon>
    </lineage>
</organism>
<gene>
    <name evidence="11" type="ORF">AC812_11480</name>
</gene>
<evidence type="ECO:0000256" key="6">
    <source>
        <dbReference type="ARBA" id="ARBA00022982"/>
    </source>
</evidence>
<keyword evidence="12" id="KW-1185">Reference proteome</keyword>
<dbReference type="PANTHER" id="PTHR43082">
    <property type="entry name" value="FERREDOXIN-LIKE"/>
    <property type="match status" value="1"/>
</dbReference>
<dbReference type="PROSITE" id="PS51379">
    <property type="entry name" value="4FE4S_FER_2"/>
    <property type="match status" value="1"/>
</dbReference>
<evidence type="ECO:0000313" key="11">
    <source>
        <dbReference type="EMBL" id="KPL74442.1"/>
    </source>
</evidence>
<keyword evidence="9" id="KW-0535">Nitrogen fixation</keyword>
<accession>A0A0N8GM66</accession>
<keyword evidence="4" id="KW-0813">Transport</keyword>
<evidence type="ECO:0000256" key="8">
    <source>
        <dbReference type="ARBA" id="ARBA00023014"/>
    </source>
</evidence>
<dbReference type="InterPro" id="IPR017900">
    <property type="entry name" value="4Fe4S_Fe_S_CS"/>
</dbReference>
<evidence type="ECO:0000256" key="2">
    <source>
        <dbReference type="ARBA" id="ARBA00009192"/>
    </source>
</evidence>
<name>A0A0N8GM66_9CHLR</name>
<evidence type="ECO:0000256" key="1">
    <source>
        <dbReference type="ARBA" id="ARBA00003208"/>
    </source>
</evidence>
<protein>
    <recommendedName>
        <fullName evidence="3">Ferredoxin-like protein</fullName>
    </recommendedName>
</protein>
<dbReference type="InterPro" id="IPR007859">
    <property type="entry name" value="ETF-QO/FixX_C"/>
</dbReference>
<reference evidence="11 12" key="1">
    <citation type="submission" date="2015-07" db="EMBL/GenBank/DDBJ databases">
        <title>Draft genome of Bellilinea caldifistulae DSM 17877.</title>
        <authorList>
            <person name="Hemp J."/>
            <person name="Ward L.M."/>
            <person name="Pace L.A."/>
            <person name="Fischer W.W."/>
        </authorList>
    </citation>
    <scope>NUCLEOTIDE SEQUENCE [LARGE SCALE GENOMIC DNA]</scope>
    <source>
        <strain evidence="11 12">GOMI-1</strain>
    </source>
</reference>
<feature type="domain" description="4Fe-4S ferredoxin-type" evidence="10">
    <location>
        <begin position="54"/>
        <end position="83"/>
    </location>
</feature>
<evidence type="ECO:0000259" key="10">
    <source>
        <dbReference type="PROSITE" id="PS51379"/>
    </source>
</evidence>
<dbReference type="STRING" id="360411.AC812_11480"/>
<dbReference type="Proteomes" id="UP000050514">
    <property type="component" value="Unassembled WGS sequence"/>
</dbReference>
<dbReference type="EMBL" id="LGHJ01000017">
    <property type="protein sequence ID" value="KPL74442.1"/>
    <property type="molecule type" value="Genomic_DNA"/>
</dbReference>
<dbReference type="Gene3D" id="3.30.70.20">
    <property type="match status" value="1"/>
</dbReference>
<comment type="similarity">
    <text evidence="2">To ferredoxins from P.putida and C.tartarivorum, ferredoxin I from A.vinelandii, ferredoxin II from D.desulfuricans.</text>
</comment>
<evidence type="ECO:0000256" key="5">
    <source>
        <dbReference type="ARBA" id="ARBA00022723"/>
    </source>
</evidence>
<evidence type="ECO:0000256" key="7">
    <source>
        <dbReference type="ARBA" id="ARBA00023004"/>
    </source>
</evidence>